<dbReference type="Pfam" id="PF06839">
    <property type="entry name" value="Zn_ribbon_GRF"/>
    <property type="match status" value="1"/>
</dbReference>
<dbReference type="AlphaFoldDB" id="A0A1S3E3J2"/>
<dbReference type="RefSeq" id="XP_012570325.1">
    <property type="nucleotide sequence ID" value="XM_012714871.2"/>
</dbReference>
<keyword evidence="2" id="KW-0863">Zinc-finger</keyword>
<keyword evidence="1" id="KW-0479">Metal-binding</keyword>
<feature type="domain" description="GRF-type" evidence="6">
    <location>
        <begin position="36"/>
        <end position="77"/>
    </location>
</feature>
<accession>A0A1S3E3J2</accession>
<protein>
    <submittedName>
        <fullName evidence="8">Uncharacterized protein LOC101491237 isoform X1</fullName>
    </submittedName>
</protein>
<evidence type="ECO:0000256" key="1">
    <source>
        <dbReference type="ARBA" id="ARBA00022723"/>
    </source>
</evidence>
<proteinExistence type="predicted"/>
<feature type="transmembrane region" description="Helical" evidence="5">
    <location>
        <begin position="160"/>
        <end position="177"/>
    </location>
</feature>
<dbReference type="OrthoDB" id="1635705at2759"/>
<keyword evidence="4" id="KW-0175">Coiled coil</keyword>
<dbReference type="Proteomes" id="UP000087171">
    <property type="component" value="Chromosome Ca4"/>
</dbReference>
<evidence type="ECO:0000256" key="4">
    <source>
        <dbReference type="SAM" id="Coils"/>
    </source>
</evidence>
<keyword evidence="5" id="KW-0812">Transmembrane</keyword>
<evidence type="ECO:0000256" key="2">
    <source>
        <dbReference type="ARBA" id="ARBA00022771"/>
    </source>
</evidence>
<organism evidence="7 8">
    <name type="scientific">Cicer arietinum</name>
    <name type="common">Chickpea</name>
    <name type="synonym">Garbanzo</name>
    <dbReference type="NCBI Taxonomy" id="3827"/>
    <lineage>
        <taxon>Eukaryota</taxon>
        <taxon>Viridiplantae</taxon>
        <taxon>Streptophyta</taxon>
        <taxon>Embryophyta</taxon>
        <taxon>Tracheophyta</taxon>
        <taxon>Spermatophyta</taxon>
        <taxon>Magnoliopsida</taxon>
        <taxon>eudicotyledons</taxon>
        <taxon>Gunneridae</taxon>
        <taxon>Pentapetalae</taxon>
        <taxon>rosids</taxon>
        <taxon>fabids</taxon>
        <taxon>Fabales</taxon>
        <taxon>Fabaceae</taxon>
        <taxon>Papilionoideae</taxon>
        <taxon>50 kb inversion clade</taxon>
        <taxon>NPAAA clade</taxon>
        <taxon>Hologalegina</taxon>
        <taxon>IRL clade</taxon>
        <taxon>Cicereae</taxon>
        <taxon>Cicer</taxon>
    </lineage>
</organism>
<name>A0A1S3E3J2_CICAR</name>
<evidence type="ECO:0000313" key="7">
    <source>
        <dbReference type="Proteomes" id="UP000087171"/>
    </source>
</evidence>
<evidence type="ECO:0000256" key="5">
    <source>
        <dbReference type="SAM" id="Phobius"/>
    </source>
</evidence>
<sequence>MKSVVRSNISPLISKHDVNRSESVLSVDTLGNVDAPTCKCGKKCVLYISKTSKNLNIPFFRCPYFKQQNRPHCNFFMPKDKFIESQITMVELLEAKINQMERDVEVMKIEIENDMETKINRLERDMEVKISQFEREIELMKIQMIEMQVKMEEATNWKRYVRMVGVVIVVWLYPFVFGSKKRLFK</sequence>
<evidence type="ECO:0000313" key="8">
    <source>
        <dbReference type="RefSeq" id="XP_012570325.1"/>
    </source>
</evidence>
<dbReference type="InterPro" id="IPR010666">
    <property type="entry name" value="Znf_GRF"/>
</dbReference>
<keyword evidence="7" id="KW-1185">Reference proteome</keyword>
<keyword evidence="5" id="KW-0472">Membrane</keyword>
<dbReference type="GO" id="GO:0008270">
    <property type="term" value="F:zinc ion binding"/>
    <property type="evidence" value="ECO:0007669"/>
    <property type="project" value="UniProtKB-KW"/>
</dbReference>
<gene>
    <name evidence="8" type="primary">LOC101491237</name>
</gene>
<evidence type="ECO:0000259" key="6">
    <source>
        <dbReference type="Pfam" id="PF06839"/>
    </source>
</evidence>
<feature type="coiled-coil region" evidence="4">
    <location>
        <begin position="83"/>
        <end position="150"/>
    </location>
</feature>
<keyword evidence="3" id="KW-0862">Zinc</keyword>
<reference evidence="7" key="1">
    <citation type="journal article" date="2013" name="Nat. Biotechnol.">
        <title>Draft genome sequence of chickpea (Cicer arietinum) provides a resource for trait improvement.</title>
        <authorList>
            <person name="Varshney R.K."/>
            <person name="Song C."/>
            <person name="Saxena R.K."/>
            <person name="Azam S."/>
            <person name="Yu S."/>
            <person name="Sharpe A.G."/>
            <person name="Cannon S."/>
            <person name="Baek J."/>
            <person name="Rosen B.D."/>
            <person name="Tar'an B."/>
            <person name="Millan T."/>
            <person name="Zhang X."/>
            <person name="Ramsay L.D."/>
            <person name="Iwata A."/>
            <person name="Wang Y."/>
            <person name="Nelson W."/>
            <person name="Farmer A.D."/>
            <person name="Gaur P.M."/>
            <person name="Soderlund C."/>
            <person name="Penmetsa R.V."/>
            <person name="Xu C."/>
            <person name="Bharti A.K."/>
            <person name="He W."/>
            <person name="Winter P."/>
            <person name="Zhao S."/>
            <person name="Hane J.K."/>
            <person name="Carrasquilla-Garcia N."/>
            <person name="Condie J.A."/>
            <person name="Upadhyaya H.D."/>
            <person name="Luo M.C."/>
            <person name="Thudi M."/>
            <person name="Gowda C.L."/>
            <person name="Singh N.P."/>
            <person name="Lichtenzveig J."/>
            <person name="Gali K.K."/>
            <person name="Rubio J."/>
            <person name="Nadarajan N."/>
            <person name="Dolezel J."/>
            <person name="Bansal K.C."/>
            <person name="Xu X."/>
            <person name="Edwards D."/>
            <person name="Zhang G."/>
            <person name="Kahl G."/>
            <person name="Gil J."/>
            <person name="Singh K.B."/>
            <person name="Datta S.K."/>
            <person name="Jackson S.A."/>
            <person name="Wang J."/>
            <person name="Cook D.R."/>
        </authorList>
    </citation>
    <scope>NUCLEOTIDE SEQUENCE [LARGE SCALE GENOMIC DNA]</scope>
    <source>
        <strain evidence="7">cv. CDC Frontier</strain>
    </source>
</reference>
<reference evidence="8" key="2">
    <citation type="submission" date="2025-08" db="UniProtKB">
        <authorList>
            <consortium name="RefSeq"/>
        </authorList>
    </citation>
    <scope>IDENTIFICATION</scope>
    <source>
        <tissue evidence="8">Etiolated seedlings</tissue>
    </source>
</reference>
<evidence type="ECO:0000256" key="3">
    <source>
        <dbReference type="ARBA" id="ARBA00022833"/>
    </source>
</evidence>
<keyword evidence="5" id="KW-1133">Transmembrane helix</keyword>